<gene>
    <name evidence="1" type="ORF">S01H4_54719</name>
</gene>
<reference evidence="1" key="1">
    <citation type="journal article" date="2014" name="Front. Microbiol.">
        <title>High frequency of phylogenetically diverse reductive dehalogenase-homologous genes in deep subseafloor sedimentary metagenomes.</title>
        <authorList>
            <person name="Kawai M."/>
            <person name="Futagami T."/>
            <person name="Toyoda A."/>
            <person name="Takaki Y."/>
            <person name="Nishi S."/>
            <person name="Hori S."/>
            <person name="Arai W."/>
            <person name="Tsubouchi T."/>
            <person name="Morono Y."/>
            <person name="Uchiyama I."/>
            <person name="Ito T."/>
            <person name="Fujiyama A."/>
            <person name="Inagaki F."/>
            <person name="Takami H."/>
        </authorList>
    </citation>
    <scope>NUCLEOTIDE SEQUENCE</scope>
    <source>
        <strain evidence="1">Expedition CK06-06</strain>
    </source>
</reference>
<name>X1EDE0_9ZZZZ</name>
<protein>
    <submittedName>
        <fullName evidence="1">Uncharacterized protein</fullName>
    </submittedName>
</protein>
<feature type="non-terminal residue" evidence="1">
    <location>
        <position position="41"/>
    </location>
</feature>
<proteinExistence type="predicted"/>
<organism evidence="1">
    <name type="scientific">marine sediment metagenome</name>
    <dbReference type="NCBI Taxonomy" id="412755"/>
    <lineage>
        <taxon>unclassified sequences</taxon>
        <taxon>metagenomes</taxon>
        <taxon>ecological metagenomes</taxon>
    </lineage>
</organism>
<comment type="caution">
    <text evidence="1">The sequence shown here is derived from an EMBL/GenBank/DDBJ whole genome shotgun (WGS) entry which is preliminary data.</text>
</comment>
<dbReference type="AlphaFoldDB" id="X1EDE0"/>
<sequence length="41" mass="4722">MSQIEELLKEALRKGKANLPNTWEINQALAKLRKDLKQSLT</sequence>
<accession>X1EDE0</accession>
<evidence type="ECO:0000313" key="1">
    <source>
        <dbReference type="EMBL" id="GAH15159.1"/>
    </source>
</evidence>
<dbReference type="EMBL" id="BART01031508">
    <property type="protein sequence ID" value="GAH15159.1"/>
    <property type="molecule type" value="Genomic_DNA"/>
</dbReference>